<evidence type="ECO:0000313" key="4">
    <source>
        <dbReference type="Proteomes" id="UP001166293"/>
    </source>
</evidence>
<feature type="chain" id="PRO_5046582693" evidence="1">
    <location>
        <begin position="29"/>
        <end position="111"/>
    </location>
</feature>
<accession>A0ABS6N4R8</accession>
<evidence type="ECO:0000259" key="2">
    <source>
        <dbReference type="Pfam" id="PF13473"/>
    </source>
</evidence>
<dbReference type="RefSeq" id="WP_217776844.1">
    <property type="nucleotide sequence ID" value="NZ_JAHRWL010000001.1"/>
</dbReference>
<feature type="domain" description="EfeO-type cupredoxin-like" evidence="2">
    <location>
        <begin position="26"/>
        <end position="110"/>
    </location>
</feature>
<dbReference type="PANTHER" id="PTHR36507">
    <property type="entry name" value="BLL1555 PROTEIN"/>
    <property type="match status" value="1"/>
</dbReference>
<evidence type="ECO:0000256" key="1">
    <source>
        <dbReference type="SAM" id="SignalP"/>
    </source>
</evidence>
<dbReference type="InterPro" id="IPR028096">
    <property type="entry name" value="EfeO_Cupredoxin"/>
</dbReference>
<dbReference type="InterPro" id="IPR006311">
    <property type="entry name" value="TAT_signal"/>
</dbReference>
<name>A0ABS6N4R8_9RHOB</name>
<gene>
    <name evidence="3" type="ORF">KUH32_04395</name>
</gene>
<keyword evidence="1" id="KW-0732">Signal</keyword>
<dbReference type="Proteomes" id="UP001166293">
    <property type="component" value="Unassembled WGS sequence"/>
</dbReference>
<feature type="signal peptide" evidence="1">
    <location>
        <begin position="1"/>
        <end position="28"/>
    </location>
</feature>
<keyword evidence="4" id="KW-1185">Reference proteome</keyword>
<dbReference type="Pfam" id="PF13473">
    <property type="entry name" value="Cupredoxin_1"/>
    <property type="match status" value="1"/>
</dbReference>
<comment type="caution">
    <text evidence="3">The sequence shown here is derived from an EMBL/GenBank/DDBJ whole genome shotgun (WGS) entry which is preliminary data.</text>
</comment>
<evidence type="ECO:0000313" key="3">
    <source>
        <dbReference type="EMBL" id="MBV2359006.1"/>
    </source>
</evidence>
<sequence length="111" mass="11498">MTCMTRRSALRLALGATLAPLGAGMSRAASHAAATVTISGFAFQPAMLTIEVGTSVTFVNADSAPHTATGQGFDTGRLGRGDEATLTFAQPGTYDYVCRFHPAMTGRITVT</sequence>
<protein>
    <submittedName>
        <fullName evidence="3">Cupredoxin family copper-binding protein</fullName>
    </submittedName>
</protein>
<dbReference type="InterPro" id="IPR035668">
    <property type="entry name" value="Amicyanin"/>
</dbReference>
<dbReference type="InterPro" id="IPR052721">
    <property type="entry name" value="ET_Amicyanin"/>
</dbReference>
<dbReference type="PANTHER" id="PTHR36507:SF1">
    <property type="entry name" value="BLL1555 PROTEIN"/>
    <property type="match status" value="1"/>
</dbReference>
<dbReference type="PROSITE" id="PS51318">
    <property type="entry name" value="TAT"/>
    <property type="match status" value="1"/>
</dbReference>
<dbReference type="CDD" id="cd13921">
    <property type="entry name" value="Amicyanin"/>
    <property type="match status" value="1"/>
</dbReference>
<organism evidence="3 4">
    <name type="scientific">Thalassococcus arenae</name>
    <dbReference type="NCBI Taxonomy" id="2851652"/>
    <lineage>
        <taxon>Bacteria</taxon>
        <taxon>Pseudomonadati</taxon>
        <taxon>Pseudomonadota</taxon>
        <taxon>Alphaproteobacteria</taxon>
        <taxon>Rhodobacterales</taxon>
        <taxon>Roseobacteraceae</taxon>
        <taxon>Thalassococcus</taxon>
    </lineage>
</organism>
<reference evidence="3" key="1">
    <citation type="submission" date="2021-06" db="EMBL/GenBank/DDBJ databases">
        <title>Thalassococcus sp. CAU 1522 isolated from sea sand, Republic of Korea.</title>
        <authorList>
            <person name="Kim W."/>
        </authorList>
    </citation>
    <scope>NUCLEOTIDE SEQUENCE</scope>
    <source>
        <strain evidence="3">CAU 1522</strain>
    </source>
</reference>
<proteinExistence type="predicted"/>
<dbReference type="EMBL" id="JAHRWL010000001">
    <property type="protein sequence ID" value="MBV2359006.1"/>
    <property type="molecule type" value="Genomic_DNA"/>
</dbReference>